<accession>A0ABP3Y7S0</accession>
<dbReference type="EMBL" id="BAAAFH010000011">
    <property type="protein sequence ID" value="GAA0875672.1"/>
    <property type="molecule type" value="Genomic_DNA"/>
</dbReference>
<reference evidence="3" key="1">
    <citation type="journal article" date="2019" name="Int. J. Syst. Evol. Microbiol.">
        <title>The Global Catalogue of Microorganisms (GCM) 10K type strain sequencing project: providing services to taxonomists for standard genome sequencing and annotation.</title>
        <authorList>
            <consortium name="The Broad Institute Genomics Platform"/>
            <consortium name="The Broad Institute Genome Sequencing Center for Infectious Disease"/>
            <person name="Wu L."/>
            <person name="Ma J."/>
        </authorList>
    </citation>
    <scope>NUCLEOTIDE SEQUENCE [LARGE SCALE GENOMIC DNA]</scope>
    <source>
        <strain evidence="3">JCM 16083</strain>
    </source>
</reference>
<dbReference type="InterPro" id="IPR014922">
    <property type="entry name" value="YdhG-like"/>
</dbReference>
<keyword evidence="3" id="KW-1185">Reference proteome</keyword>
<proteinExistence type="predicted"/>
<protein>
    <recommendedName>
        <fullName evidence="1">YdhG-like domain-containing protein</fullName>
    </recommendedName>
</protein>
<dbReference type="RefSeq" id="WP_343787403.1">
    <property type="nucleotide sequence ID" value="NZ_BAAAFH010000011.1"/>
</dbReference>
<feature type="domain" description="YdhG-like" evidence="1">
    <location>
        <begin position="19"/>
        <end position="126"/>
    </location>
</feature>
<evidence type="ECO:0000313" key="2">
    <source>
        <dbReference type="EMBL" id="GAA0875672.1"/>
    </source>
</evidence>
<dbReference type="SUPFAM" id="SSF159888">
    <property type="entry name" value="YdhG-like"/>
    <property type="match status" value="1"/>
</dbReference>
<evidence type="ECO:0000313" key="3">
    <source>
        <dbReference type="Proteomes" id="UP001501126"/>
    </source>
</evidence>
<dbReference type="Pfam" id="PF08818">
    <property type="entry name" value="DUF1801"/>
    <property type="match status" value="1"/>
</dbReference>
<dbReference type="Proteomes" id="UP001501126">
    <property type="component" value="Unassembled WGS sequence"/>
</dbReference>
<gene>
    <name evidence="2" type="ORF">GCM10009118_20810</name>
</gene>
<organism evidence="2 3">
    <name type="scientific">Wandonia haliotis</name>
    <dbReference type="NCBI Taxonomy" id="574963"/>
    <lineage>
        <taxon>Bacteria</taxon>
        <taxon>Pseudomonadati</taxon>
        <taxon>Bacteroidota</taxon>
        <taxon>Flavobacteriia</taxon>
        <taxon>Flavobacteriales</taxon>
        <taxon>Crocinitomicaceae</taxon>
        <taxon>Wandonia</taxon>
    </lineage>
</organism>
<evidence type="ECO:0000259" key="1">
    <source>
        <dbReference type="Pfam" id="PF08818"/>
    </source>
</evidence>
<name>A0ABP3Y7S0_9FLAO</name>
<dbReference type="Gene3D" id="3.90.1150.200">
    <property type="match status" value="1"/>
</dbReference>
<sequence>MNKEVTEFIAKLNHPLEREINELRSSILSAGEELVEHIKWNAPSYYSKSLGEKEDRITFNFPPKKKTVRLIFHRGSQKRTLPEQRLIRDEEAVLKWITNDRAMIEFSDMEEIRKKKDHLNRIIHLWMIATHL</sequence>
<comment type="caution">
    <text evidence="2">The sequence shown here is derived from an EMBL/GenBank/DDBJ whole genome shotgun (WGS) entry which is preliminary data.</text>
</comment>